<dbReference type="Gene3D" id="3.40.50.300">
    <property type="entry name" value="P-loop containing nucleotide triphosphate hydrolases"/>
    <property type="match status" value="1"/>
</dbReference>
<dbReference type="GO" id="GO:0001517">
    <property type="term" value="F:N-acetylglucosamine 6-O-sulfotransferase activity"/>
    <property type="evidence" value="ECO:0007669"/>
    <property type="project" value="TreeGrafter"/>
</dbReference>
<accession>A0A210Q541</accession>
<dbReference type="AlphaFoldDB" id="A0A210Q541"/>
<evidence type="ECO:0000313" key="2">
    <source>
        <dbReference type="EMBL" id="OWF43860.1"/>
    </source>
</evidence>
<dbReference type="EMBL" id="NEDP02004990">
    <property type="protein sequence ID" value="OWF43860.1"/>
    <property type="molecule type" value="Genomic_DNA"/>
</dbReference>
<dbReference type="GO" id="GO:0006044">
    <property type="term" value="P:N-acetylglucosamine metabolic process"/>
    <property type="evidence" value="ECO:0007669"/>
    <property type="project" value="TreeGrafter"/>
</dbReference>
<dbReference type="InterPro" id="IPR000863">
    <property type="entry name" value="Sulfotransferase_dom"/>
</dbReference>
<dbReference type="GO" id="GO:0006790">
    <property type="term" value="P:sulfur compound metabolic process"/>
    <property type="evidence" value="ECO:0007669"/>
    <property type="project" value="TreeGrafter"/>
</dbReference>
<reference evidence="2 3" key="1">
    <citation type="journal article" date="2017" name="Nat. Ecol. Evol.">
        <title>Scallop genome provides insights into evolution of bilaterian karyotype and development.</title>
        <authorList>
            <person name="Wang S."/>
            <person name="Zhang J."/>
            <person name="Jiao W."/>
            <person name="Li J."/>
            <person name="Xun X."/>
            <person name="Sun Y."/>
            <person name="Guo X."/>
            <person name="Huan P."/>
            <person name="Dong B."/>
            <person name="Zhang L."/>
            <person name="Hu X."/>
            <person name="Sun X."/>
            <person name="Wang J."/>
            <person name="Zhao C."/>
            <person name="Wang Y."/>
            <person name="Wang D."/>
            <person name="Huang X."/>
            <person name="Wang R."/>
            <person name="Lv J."/>
            <person name="Li Y."/>
            <person name="Zhang Z."/>
            <person name="Liu B."/>
            <person name="Lu W."/>
            <person name="Hui Y."/>
            <person name="Liang J."/>
            <person name="Zhou Z."/>
            <person name="Hou R."/>
            <person name="Li X."/>
            <person name="Liu Y."/>
            <person name="Li H."/>
            <person name="Ning X."/>
            <person name="Lin Y."/>
            <person name="Zhao L."/>
            <person name="Xing Q."/>
            <person name="Dou J."/>
            <person name="Li Y."/>
            <person name="Mao J."/>
            <person name="Guo H."/>
            <person name="Dou H."/>
            <person name="Li T."/>
            <person name="Mu C."/>
            <person name="Jiang W."/>
            <person name="Fu Q."/>
            <person name="Fu X."/>
            <person name="Miao Y."/>
            <person name="Liu J."/>
            <person name="Yu Q."/>
            <person name="Li R."/>
            <person name="Liao H."/>
            <person name="Li X."/>
            <person name="Kong Y."/>
            <person name="Jiang Z."/>
            <person name="Chourrout D."/>
            <person name="Li R."/>
            <person name="Bao Z."/>
        </authorList>
    </citation>
    <scope>NUCLEOTIDE SEQUENCE [LARGE SCALE GENOMIC DNA]</scope>
    <source>
        <strain evidence="2 3">PY_sf001</strain>
    </source>
</reference>
<feature type="domain" description="Sulfotransferase" evidence="1">
    <location>
        <begin position="82"/>
        <end position="357"/>
    </location>
</feature>
<protein>
    <submittedName>
        <fullName evidence="2">Carbohydrate sulfotransferase 1</fullName>
    </submittedName>
</protein>
<gene>
    <name evidence="2" type="ORF">KP79_PYT17604</name>
</gene>
<keyword evidence="2" id="KW-0808">Transferase</keyword>
<dbReference type="SUPFAM" id="SSF52540">
    <property type="entry name" value="P-loop containing nucleoside triphosphate hydrolases"/>
    <property type="match status" value="1"/>
</dbReference>
<comment type="caution">
    <text evidence="2">The sequence shown here is derived from an EMBL/GenBank/DDBJ whole genome shotgun (WGS) entry which is preliminary data.</text>
</comment>
<evidence type="ECO:0000313" key="3">
    <source>
        <dbReference type="Proteomes" id="UP000242188"/>
    </source>
</evidence>
<dbReference type="PANTHER" id="PTHR10704:SF44">
    <property type="entry name" value="LD35051P-RELATED"/>
    <property type="match status" value="1"/>
</dbReference>
<dbReference type="InterPro" id="IPR051135">
    <property type="entry name" value="Gal/GlcNAc/GalNAc_ST"/>
</dbReference>
<sequence length="376" mass="43264">MLPDVRECYFVVNAQTSVNSKMLLRRRPSCKFTVASLLCLTFLYMFYRQHMIGSIHKIGFHGEVKRWFGDPGVLSASNRKISDLLVIGYLRGGTTLMGELLALRNDTFYVYEPLHKFGDFRYFKPGYECSMNNETCRKSNRTDGQVLDVIRAIYNCDYSHFQDQLRTFQHLKSRGIESLNDQKWKMSFPECQGKWNGCPKKYLSQCSKRKSIVSKVPRLSLSLASTLLDTISHLKIIHLLRDPRAIMNSRTNLKWTPVPGGALSLCNKMTDDYLESVKLKTKYPGRLYTVFYEDLATHPLETFKNIFNFAGYKISANDHLHLAQRTASSKRSSPGNTYCRNSSSVAFAWKNRINNIVLNETNKACSNLYRLLGYPQ</sequence>
<dbReference type="OrthoDB" id="6138663at2759"/>
<dbReference type="PANTHER" id="PTHR10704">
    <property type="entry name" value="CARBOHYDRATE SULFOTRANSFERASE"/>
    <property type="match status" value="1"/>
</dbReference>
<name>A0A210Q541_MIZYE</name>
<dbReference type="Proteomes" id="UP000242188">
    <property type="component" value="Unassembled WGS sequence"/>
</dbReference>
<proteinExistence type="predicted"/>
<evidence type="ECO:0000259" key="1">
    <source>
        <dbReference type="Pfam" id="PF00685"/>
    </source>
</evidence>
<organism evidence="2 3">
    <name type="scientific">Mizuhopecten yessoensis</name>
    <name type="common">Japanese scallop</name>
    <name type="synonym">Patinopecten yessoensis</name>
    <dbReference type="NCBI Taxonomy" id="6573"/>
    <lineage>
        <taxon>Eukaryota</taxon>
        <taxon>Metazoa</taxon>
        <taxon>Spiralia</taxon>
        <taxon>Lophotrochozoa</taxon>
        <taxon>Mollusca</taxon>
        <taxon>Bivalvia</taxon>
        <taxon>Autobranchia</taxon>
        <taxon>Pteriomorphia</taxon>
        <taxon>Pectinida</taxon>
        <taxon>Pectinoidea</taxon>
        <taxon>Pectinidae</taxon>
        <taxon>Mizuhopecten</taxon>
    </lineage>
</organism>
<keyword evidence="3" id="KW-1185">Reference proteome</keyword>
<dbReference type="Pfam" id="PF00685">
    <property type="entry name" value="Sulfotransfer_1"/>
    <property type="match status" value="1"/>
</dbReference>
<dbReference type="InterPro" id="IPR027417">
    <property type="entry name" value="P-loop_NTPase"/>
</dbReference>